<feature type="binding site" description="axial binding residue" evidence="9">
    <location>
        <position position="449"/>
    </location>
    <ligand>
        <name>heme</name>
        <dbReference type="ChEBI" id="CHEBI:30413"/>
    </ligand>
    <ligandPart>
        <name>Fe</name>
        <dbReference type="ChEBI" id="CHEBI:18248"/>
    </ligandPart>
</feature>
<dbReference type="GO" id="GO:0004497">
    <property type="term" value="F:monooxygenase activity"/>
    <property type="evidence" value="ECO:0007669"/>
    <property type="project" value="UniProtKB-KW"/>
</dbReference>
<evidence type="ECO:0000313" key="13">
    <source>
        <dbReference type="Proteomes" id="UP000307440"/>
    </source>
</evidence>
<dbReference type="CDD" id="cd11065">
    <property type="entry name" value="CYP64-like"/>
    <property type="match status" value="1"/>
</dbReference>
<evidence type="ECO:0000256" key="9">
    <source>
        <dbReference type="PIRSR" id="PIRSR602401-1"/>
    </source>
</evidence>
<comment type="pathway">
    <text evidence="2">Secondary metabolite biosynthesis.</text>
</comment>
<evidence type="ECO:0000256" key="2">
    <source>
        <dbReference type="ARBA" id="ARBA00005179"/>
    </source>
</evidence>
<keyword evidence="6 10" id="KW-0560">Oxidoreductase</keyword>
<feature type="chain" id="PRO_5023110335" evidence="11">
    <location>
        <begin position="25"/>
        <end position="517"/>
    </location>
</feature>
<dbReference type="OrthoDB" id="1470350at2759"/>
<reference evidence="12 13" key="1">
    <citation type="journal article" date="2019" name="Nat. Ecol. Evol.">
        <title>Megaphylogeny resolves global patterns of mushroom evolution.</title>
        <authorList>
            <person name="Varga T."/>
            <person name="Krizsan K."/>
            <person name="Foldi C."/>
            <person name="Dima B."/>
            <person name="Sanchez-Garcia M."/>
            <person name="Sanchez-Ramirez S."/>
            <person name="Szollosi G.J."/>
            <person name="Szarkandi J.G."/>
            <person name="Papp V."/>
            <person name="Albert L."/>
            <person name="Andreopoulos W."/>
            <person name="Angelini C."/>
            <person name="Antonin V."/>
            <person name="Barry K.W."/>
            <person name="Bougher N.L."/>
            <person name="Buchanan P."/>
            <person name="Buyck B."/>
            <person name="Bense V."/>
            <person name="Catcheside P."/>
            <person name="Chovatia M."/>
            <person name="Cooper J."/>
            <person name="Damon W."/>
            <person name="Desjardin D."/>
            <person name="Finy P."/>
            <person name="Geml J."/>
            <person name="Haridas S."/>
            <person name="Hughes K."/>
            <person name="Justo A."/>
            <person name="Karasinski D."/>
            <person name="Kautmanova I."/>
            <person name="Kiss B."/>
            <person name="Kocsube S."/>
            <person name="Kotiranta H."/>
            <person name="LaButti K.M."/>
            <person name="Lechner B.E."/>
            <person name="Liimatainen K."/>
            <person name="Lipzen A."/>
            <person name="Lukacs Z."/>
            <person name="Mihaltcheva S."/>
            <person name="Morgado L.N."/>
            <person name="Niskanen T."/>
            <person name="Noordeloos M.E."/>
            <person name="Ohm R.A."/>
            <person name="Ortiz-Santana B."/>
            <person name="Ovrebo C."/>
            <person name="Racz N."/>
            <person name="Riley R."/>
            <person name="Savchenko A."/>
            <person name="Shiryaev A."/>
            <person name="Soop K."/>
            <person name="Spirin V."/>
            <person name="Szebenyi C."/>
            <person name="Tomsovsky M."/>
            <person name="Tulloss R.E."/>
            <person name="Uehling J."/>
            <person name="Grigoriev I.V."/>
            <person name="Vagvolgyi C."/>
            <person name="Papp T."/>
            <person name="Martin F.M."/>
            <person name="Miettinen O."/>
            <person name="Hibbett D.S."/>
            <person name="Nagy L.G."/>
        </authorList>
    </citation>
    <scope>NUCLEOTIDE SEQUENCE [LARGE SCALE GENOMIC DNA]</scope>
    <source>
        <strain evidence="12 13">CBS 121175</strain>
    </source>
</reference>
<accession>A0A5C3KWE3</accession>
<proteinExistence type="inferred from homology"/>
<dbReference type="InterPro" id="IPR036396">
    <property type="entry name" value="Cyt_P450_sf"/>
</dbReference>
<dbReference type="Gene3D" id="1.10.630.10">
    <property type="entry name" value="Cytochrome P450"/>
    <property type="match status" value="1"/>
</dbReference>
<dbReference type="InterPro" id="IPR017972">
    <property type="entry name" value="Cyt_P450_CS"/>
</dbReference>
<gene>
    <name evidence="12" type="ORF">FA15DRAFT_669383</name>
</gene>
<dbReference type="InterPro" id="IPR002401">
    <property type="entry name" value="Cyt_P450_E_grp-I"/>
</dbReference>
<keyword evidence="5 9" id="KW-0479">Metal-binding</keyword>
<dbReference type="SUPFAM" id="SSF48264">
    <property type="entry name" value="Cytochrome P450"/>
    <property type="match status" value="1"/>
</dbReference>
<comment type="similarity">
    <text evidence="3 10">Belongs to the cytochrome P450 family.</text>
</comment>
<keyword evidence="7 9" id="KW-0408">Iron</keyword>
<dbReference type="InterPro" id="IPR050364">
    <property type="entry name" value="Cytochrome_P450_fung"/>
</dbReference>
<evidence type="ECO:0000313" key="12">
    <source>
        <dbReference type="EMBL" id="TFK24657.1"/>
    </source>
</evidence>
<sequence>MGLSLSRPLLYAFIPILAFLSLRARKRKNSNPRGLPLPPGPTPLPLVGNLFQMPQELPWVVYAEWAQKYGDITYFEVLGQPIAVLNNVKAITQVLEKKAVNTSDRLWMPIFDLLKLDWSFPFMAYNPFWKLHRKDFHQHLGPIQVQIYRPIIEDQTLRYARAMIANPQDFWEQARSWIGLTVMRVAYGIDDAAYNENLIVKAQAVNQGFSEASIAGRYLVNYIPWLKYVPSWFPGAGWRRHLDAIGKMSEEVSVVPFRDAKERVGRGDLDEHTSVVRRLIEDLPSESDPSYLERATVARNVAAIGYIAGADTSLSGAYALVLALAMNPEALKKAQAEMDAVIGSDRLPRAEDITRLPYVQAVVKENSRWHSIGPLSLPHLSMSEDEYEGYHLPKGTMFLPNTWAVMHDPKRFDDPLAFKPERYLKDGIINKDVLDPDNFANFGYGRRMCPGRFLAVEITRYFAMCMIMLFDITPRKDEHGNEIPLKLEVGSETICIPAPFEVDIRPRSAKHAALVNH</sequence>
<comment type="cofactor">
    <cofactor evidence="1 9">
        <name>heme</name>
        <dbReference type="ChEBI" id="CHEBI:30413"/>
    </cofactor>
</comment>
<dbReference type="EMBL" id="ML210197">
    <property type="protein sequence ID" value="TFK24657.1"/>
    <property type="molecule type" value="Genomic_DNA"/>
</dbReference>
<protein>
    <submittedName>
        <fullName evidence="12">Cytochrome P450</fullName>
    </submittedName>
</protein>
<dbReference type="Pfam" id="PF00067">
    <property type="entry name" value="p450"/>
    <property type="match status" value="1"/>
</dbReference>
<dbReference type="GO" id="GO:0016705">
    <property type="term" value="F:oxidoreductase activity, acting on paired donors, with incorporation or reduction of molecular oxygen"/>
    <property type="evidence" value="ECO:0007669"/>
    <property type="project" value="InterPro"/>
</dbReference>
<dbReference type="Proteomes" id="UP000307440">
    <property type="component" value="Unassembled WGS sequence"/>
</dbReference>
<organism evidence="12 13">
    <name type="scientific">Coprinopsis marcescibilis</name>
    <name type="common">Agaric fungus</name>
    <name type="synonym">Psathyrella marcescibilis</name>
    <dbReference type="NCBI Taxonomy" id="230819"/>
    <lineage>
        <taxon>Eukaryota</taxon>
        <taxon>Fungi</taxon>
        <taxon>Dikarya</taxon>
        <taxon>Basidiomycota</taxon>
        <taxon>Agaricomycotina</taxon>
        <taxon>Agaricomycetes</taxon>
        <taxon>Agaricomycetidae</taxon>
        <taxon>Agaricales</taxon>
        <taxon>Agaricineae</taxon>
        <taxon>Psathyrellaceae</taxon>
        <taxon>Coprinopsis</taxon>
    </lineage>
</organism>
<keyword evidence="13" id="KW-1185">Reference proteome</keyword>
<keyword evidence="11" id="KW-0732">Signal</keyword>
<dbReference type="AlphaFoldDB" id="A0A5C3KWE3"/>
<feature type="signal peptide" evidence="11">
    <location>
        <begin position="1"/>
        <end position="24"/>
    </location>
</feature>
<keyword evidence="8 10" id="KW-0503">Monooxygenase</keyword>
<dbReference type="GO" id="GO:0005506">
    <property type="term" value="F:iron ion binding"/>
    <property type="evidence" value="ECO:0007669"/>
    <property type="project" value="InterPro"/>
</dbReference>
<name>A0A5C3KWE3_COPMA</name>
<evidence type="ECO:0000256" key="4">
    <source>
        <dbReference type="ARBA" id="ARBA00022617"/>
    </source>
</evidence>
<dbReference type="InterPro" id="IPR001128">
    <property type="entry name" value="Cyt_P450"/>
</dbReference>
<evidence type="ECO:0000256" key="11">
    <source>
        <dbReference type="SAM" id="SignalP"/>
    </source>
</evidence>
<evidence type="ECO:0000256" key="10">
    <source>
        <dbReference type="RuleBase" id="RU000461"/>
    </source>
</evidence>
<dbReference type="PANTHER" id="PTHR46300">
    <property type="entry name" value="P450, PUTATIVE (EUROFUNG)-RELATED-RELATED"/>
    <property type="match status" value="1"/>
</dbReference>
<evidence type="ECO:0000256" key="7">
    <source>
        <dbReference type="ARBA" id="ARBA00023004"/>
    </source>
</evidence>
<dbReference type="PROSITE" id="PS00086">
    <property type="entry name" value="CYTOCHROME_P450"/>
    <property type="match status" value="1"/>
</dbReference>
<dbReference type="STRING" id="230819.A0A5C3KWE3"/>
<keyword evidence="4 9" id="KW-0349">Heme</keyword>
<evidence type="ECO:0000256" key="1">
    <source>
        <dbReference type="ARBA" id="ARBA00001971"/>
    </source>
</evidence>
<evidence type="ECO:0000256" key="3">
    <source>
        <dbReference type="ARBA" id="ARBA00010617"/>
    </source>
</evidence>
<evidence type="ECO:0000256" key="5">
    <source>
        <dbReference type="ARBA" id="ARBA00022723"/>
    </source>
</evidence>
<dbReference type="GO" id="GO:0020037">
    <property type="term" value="F:heme binding"/>
    <property type="evidence" value="ECO:0007669"/>
    <property type="project" value="InterPro"/>
</dbReference>
<dbReference type="PANTHER" id="PTHR46300:SF7">
    <property type="entry name" value="P450, PUTATIVE (EUROFUNG)-RELATED"/>
    <property type="match status" value="1"/>
</dbReference>
<dbReference type="PRINTS" id="PR00463">
    <property type="entry name" value="EP450I"/>
</dbReference>
<evidence type="ECO:0000256" key="8">
    <source>
        <dbReference type="ARBA" id="ARBA00023033"/>
    </source>
</evidence>
<evidence type="ECO:0000256" key="6">
    <source>
        <dbReference type="ARBA" id="ARBA00023002"/>
    </source>
</evidence>